<dbReference type="PANTHER" id="PTHR47828">
    <property type="entry name" value="ARCHAEAL HISTONE A"/>
    <property type="match status" value="1"/>
</dbReference>
<dbReference type="GO" id="GO:0003677">
    <property type="term" value="F:DNA binding"/>
    <property type="evidence" value="ECO:0007669"/>
    <property type="project" value="UniProtKB-KW"/>
</dbReference>
<dbReference type="InterPro" id="IPR003958">
    <property type="entry name" value="CBFA_NFYB_domain"/>
</dbReference>
<evidence type="ECO:0000313" key="9">
    <source>
        <dbReference type="EMBL" id="PWL08655.1"/>
    </source>
</evidence>
<protein>
    <submittedName>
        <fullName evidence="8 9">Histone</fullName>
    </submittedName>
</protein>
<proteinExistence type="inferred from homology"/>
<feature type="domain" description="Transcription factor CBF/NF-Y/archaeal histone" evidence="7">
    <location>
        <begin position="3"/>
        <end position="65"/>
    </location>
</feature>
<dbReference type="CDD" id="cd22909">
    <property type="entry name" value="HFD_archaea_histone-like"/>
    <property type="match status" value="1"/>
</dbReference>
<reference evidence="8 10" key="2">
    <citation type="journal article" date="2017" name="BMC Genomics">
        <title>Genomic analysis of methanogenic archaea reveals a shift towards energy conservation.</title>
        <authorList>
            <person name="Gilmore S.P."/>
            <person name="Henske J.K."/>
            <person name="Sexton J.A."/>
            <person name="Solomon K.V."/>
            <person name="Seppala S."/>
            <person name="Yoo J.I."/>
            <person name="Huyett L.M."/>
            <person name="Pressman A."/>
            <person name="Cogan J.Z."/>
            <person name="Kivenson V."/>
            <person name="Peng X."/>
            <person name="Tan Y."/>
            <person name="Valentine D.L."/>
            <person name="O'Malley M.A."/>
        </authorList>
    </citation>
    <scope>NUCLEOTIDE SEQUENCE [LARGE SCALE GENOMIC DNA]</scope>
    <source>
        <strain evidence="8 10">1R-7</strain>
    </source>
</reference>
<dbReference type="Proteomes" id="UP000246004">
    <property type="component" value="Unassembled WGS sequence"/>
</dbReference>
<reference evidence="9 11" key="1">
    <citation type="submission" date="2016-04" db="EMBL/GenBank/DDBJ databases">
        <title>Genome sequence of Methanosphaera cuniculi DSM 4103.</title>
        <authorList>
            <person name="Poehlein A."/>
            <person name="Seedorf H."/>
            <person name="Daniel R."/>
        </authorList>
    </citation>
    <scope>NUCLEOTIDE SEQUENCE [LARGE SCALE GENOMIC DNA]</scope>
    <source>
        <strain evidence="9 11">DSM 4103</strain>
    </source>
</reference>
<comment type="similarity">
    <text evidence="3">Belongs to the archaeal histone HMF family.</text>
</comment>
<accession>A0A2A2HCD7</accession>
<dbReference type="SUPFAM" id="SSF47113">
    <property type="entry name" value="Histone-fold"/>
    <property type="match status" value="1"/>
</dbReference>
<evidence type="ECO:0000313" key="10">
    <source>
        <dbReference type="Proteomes" id="UP000217528"/>
    </source>
</evidence>
<keyword evidence="10" id="KW-1185">Reference proteome</keyword>
<evidence type="ECO:0000256" key="4">
    <source>
        <dbReference type="ARBA" id="ARBA00022454"/>
    </source>
</evidence>
<keyword evidence="5" id="KW-0963">Cytoplasm</keyword>
<organism evidence="8 10">
    <name type="scientific">Methanosphaera cuniculi</name>
    <dbReference type="NCBI Taxonomy" id="1077256"/>
    <lineage>
        <taxon>Archaea</taxon>
        <taxon>Methanobacteriati</taxon>
        <taxon>Methanobacteriota</taxon>
        <taxon>Methanomada group</taxon>
        <taxon>Methanobacteria</taxon>
        <taxon>Methanobacteriales</taxon>
        <taxon>Methanobacteriaceae</taxon>
        <taxon>Methanosphaera</taxon>
    </lineage>
</organism>
<dbReference type="GO" id="GO:0046982">
    <property type="term" value="F:protein heterodimerization activity"/>
    <property type="evidence" value="ECO:0007669"/>
    <property type="project" value="InterPro"/>
</dbReference>
<dbReference type="OrthoDB" id="81596at2157"/>
<dbReference type="InterPro" id="IPR050947">
    <property type="entry name" value="Archaeal_histone_HMF"/>
</dbReference>
<dbReference type="PANTHER" id="PTHR47828:SF1">
    <property type="entry name" value="ARCHAEAL HISTONE A"/>
    <property type="match status" value="1"/>
</dbReference>
<keyword evidence="6" id="KW-0238">DNA-binding</keyword>
<comment type="caution">
    <text evidence="8">The sequence shown here is derived from an EMBL/GenBank/DDBJ whole genome shotgun (WGS) entry which is preliminary data.</text>
</comment>
<dbReference type="Pfam" id="PF00808">
    <property type="entry name" value="CBFD_NFYB_HMF"/>
    <property type="match status" value="1"/>
</dbReference>
<dbReference type="GO" id="GO:0005694">
    <property type="term" value="C:chromosome"/>
    <property type="evidence" value="ECO:0007669"/>
    <property type="project" value="UniProtKB-SubCell"/>
</dbReference>
<dbReference type="InterPro" id="IPR009072">
    <property type="entry name" value="Histone-fold"/>
</dbReference>
<dbReference type="Proteomes" id="UP000217528">
    <property type="component" value="Unassembled WGS sequence"/>
</dbReference>
<dbReference type="EMBL" id="LMVN01000024">
    <property type="protein sequence ID" value="PAV06893.1"/>
    <property type="molecule type" value="Genomic_DNA"/>
</dbReference>
<evidence type="ECO:0000313" key="8">
    <source>
        <dbReference type="EMBL" id="PAV06893.1"/>
    </source>
</evidence>
<evidence type="ECO:0000259" key="7">
    <source>
        <dbReference type="Pfam" id="PF00808"/>
    </source>
</evidence>
<evidence type="ECO:0000256" key="2">
    <source>
        <dbReference type="ARBA" id="ARBA00004496"/>
    </source>
</evidence>
<dbReference type="GO" id="GO:0005737">
    <property type="term" value="C:cytoplasm"/>
    <property type="evidence" value="ECO:0007669"/>
    <property type="project" value="UniProtKB-SubCell"/>
</dbReference>
<evidence type="ECO:0000256" key="5">
    <source>
        <dbReference type="ARBA" id="ARBA00022490"/>
    </source>
</evidence>
<dbReference type="InterPro" id="IPR050004">
    <property type="entry name" value="HmfB-like"/>
</dbReference>
<keyword evidence="4" id="KW-0158">Chromosome</keyword>
<evidence type="ECO:0000256" key="6">
    <source>
        <dbReference type="ARBA" id="ARBA00023125"/>
    </source>
</evidence>
<evidence type="ECO:0000256" key="1">
    <source>
        <dbReference type="ARBA" id="ARBA00004286"/>
    </source>
</evidence>
<evidence type="ECO:0000313" key="11">
    <source>
        <dbReference type="Proteomes" id="UP000246004"/>
    </source>
</evidence>
<dbReference type="RefSeq" id="WP_095609067.1">
    <property type="nucleotide sequence ID" value="NZ_LMVN01000024.1"/>
</dbReference>
<dbReference type="Gene3D" id="1.10.20.10">
    <property type="entry name" value="Histone, subunit A"/>
    <property type="match status" value="1"/>
</dbReference>
<name>A0A2A2HCD7_9EURY</name>
<gene>
    <name evidence="8" type="ORF">ASJ82_07185</name>
    <name evidence="9" type="ORF">MSCUN_03680</name>
</gene>
<comment type="subcellular location">
    <subcellularLocation>
        <location evidence="1">Chromosome</location>
    </subcellularLocation>
    <subcellularLocation>
        <location evidence="2">Cytoplasm</location>
    </subcellularLocation>
</comment>
<dbReference type="AlphaFoldDB" id="A0A2A2HCD7"/>
<sequence>METLPIAPIGRILSNSGASRATKDAKIELSKCLTELGDEIAKESVEIAKYSGRKTVKASDIELALKLKF</sequence>
<dbReference type="NCBIfam" id="NF043032">
    <property type="entry name" value="archaea_histone"/>
    <property type="match status" value="1"/>
</dbReference>
<evidence type="ECO:0000256" key="3">
    <source>
        <dbReference type="ARBA" id="ARBA00008264"/>
    </source>
</evidence>
<dbReference type="EMBL" id="LWMS01000010">
    <property type="protein sequence ID" value="PWL08655.1"/>
    <property type="molecule type" value="Genomic_DNA"/>
</dbReference>